<proteinExistence type="predicted"/>
<dbReference type="AlphaFoldDB" id="X1D2B1"/>
<comment type="caution">
    <text evidence="1">The sequence shown here is derived from an EMBL/GenBank/DDBJ whole genome shotgun (WGS) entry which is preliminary data.</text>
</comment>
<accession>X1D2B1</accession>
<reference evidence="1" key="1">
    <citation type="journal article" date="2014" name="Front. Microbiol.">
        <title>High frequency of phylogenetically diverse reductive dehalogenase-homologous genes in deep subseafloor sedimentary metagenomes.</title>
        <authorList>
            <person name="Kawai M."/>
            <person name="Futagami T."/>
            <person name="Toyoda A."/>
            <person name="Takaki Y."/>
            <person name="Nishi S."/>
            <person name="Hori S."/>
            <person name="Arai W."/>
            <person name="Tsubouchi T."/>
            <person name="Morono Y."/>
            <person name="Uchiyama I."/>
            <person name="Ito T."/>
            <person name="Fujiyama A."/>
            <person name="Inagaki F."/>
            <person name="Takami H."/>
        </authorList>
    </citation>
    <scope>NUCLEOTIDE SEQUENCE</scope>
    <source>
        <strain evidence="1">Expedition CK06-06</strain>
    </source>
</reference>
<organism evidence="1">
    <name type="scientific">marine sediment metagenome</name>
    <dbReference type="NCBI Taxonomy" id="412755"/>
    <lineage>
        <taxon>unclassified sequences</taxon>
        <taxon>metagenomes</taxon>
        <taxon>ecological metagenomes</taxon>
    </lineage>
</organism>
<evidence type="ECO:0000313" key="1">
    <source>
        <dbReference type="EMBL" id="GAH14312.1"/>
    </source>
</evidence>
<protein>
    <submittedName>
        <fullName evidence="1">Uncharacterized protein</fullName>
    </submittedName>
</protein>
<name>X1D2B1_9ZZZZ</name>
<dbReference type="EMBL" id="BART01030113">
    <property type="protein sequence ID" value="GAH14312.1"/>
    <property type="molecule type" value="Genomic_DNA"/>
</dbReference>
<feature type="non-terminal residue" evidence="1">
    <location>
        <position position="1"/>
    </location>
</feature>
<sequence length="31" mass="3175">VGEVGDGGERPLYSMTVGTIHTHPVKAVVPA</sequence>
<gene>
    <name evidence="1" type="ORF">S01H4_52658</name>
</gene>